<dbReference type="SUPFAM" id="SSF89372">
    <property type="entry name" value="Fucose-specific lectin"/>
    <property type="match status" value="1"/>
</dbReference>
<dbReference type="Pfam" id="PF02585">
    <property type="entry name" value="PIG-L"/>
    <property type="match status" value="1"/>
</dbReference>
<reference evidence="4 5" key="1">
    <citation type="submission" date="2024-06" db="EMBL/GenBank/DDBJ databases">
        <title>The Natural Products Discovery Center: Release of the First 8490 Sequenced Strains for Exploring Actinobacteria Biosynthetic Diversity.</title>
        <authorList>
            <person name="Kalkreuter E."/>
            <person name="Kautsar S.A."/>
            <person name="Yang D."/>
            <person name="Bader C.D."/>
            <person name="Teijaro C.N."/>
            <person name="Fluegel L."/>
            <person name="Davis C.M."/>
            <person name="Simpson J.R."/>
            <person name="Lauterbach L."/>
            <person name="Steele A.D."/>
            <person name="Gui C."/>
            <person name="Meng S."/>
            <person name="Li G."/>
            <person name="Viehrig K."/>
            <person name="Ye F."/>
            <person name="Su P."/>
            <person name="Kiefer A.F."/>
            <person name="Nichols A."/>
            <person name="Cepeda A.J."/>
            <person name="Yan W."/>
            <person name="Fan B."/>
            <person name="Jiang Y."/>
            <person name="Adhikari A."/>
            <person name="Zheng C.-J."/>
            <person name="Schuster L."/>
            <person name="Cowan T.M."/>
            <person name="Smanski M.J."/>
            <person name="Chevrette M.G."/>
            <person name="De Carvalho L.P.S."/>
            <person name="Shen B."/>
        </authorList>
    </citation>
    <scope>NUCLEOTIDE SEQUENCE [LARGE SCALE GENOMIC DNA]</scope>
    <source>
        <strain evidence="4 5">NPDC048946</strain>
    </source>
</reference>
<feature type="domain" description="PLL-like beta propeller" evidence="3">
    <location>
        <begin position="474"/>
        <end position="693"/>
    </location>
</feature>
<sequence length="713" mass="73067">MNPPPGTRRFLVGTVLVALLVATATAVAVRPYLHPRQAARNVVPLAELGSAPPPAGTAVQFVAHQDDDLYFMNPDVARTIASGAGSVTVYLTAGESDGRNGPGARRDPNAYAAARNNGARAAHAAMATGDRSSPWHRQSVRLRGGAVAELDTLVAAPRVRLLFLNTSKQEKFMSRTARLRTLWDGSGKELSTLVPDGSRAGGPYTYTRAELIASLADLLRTVRPTLIRTMDPDPDHQVHDARHPRGTDFGDHSDHQDHTAAALFAWEALREYAGPGGGRHVTVTAYRGYYNERWPANLGPGALAAKRGPLDIYGWADGENYCKDPAGCGDRKVGGRALDGPWPRSTTYRYPAGGLWLAAEPDRRLSAWAVVDGAIARWRESAPGSGEWHGPEMFAGPGEGVLAPGLALVRTPDGRMHVFALRIAPGGKGRPQRQDIVGAVETVPGGALGGWSSLGAPDPTGGPPGAADGRGVGEPVAAAGGDGRLHVFVRDHSKGVSTRVMSASGAGKDGGWGPWTALGGGDVVEGLAAVTAADGHVEVFGTGRDSVHRWSQAVDGTVRVNAELPADRPVGPPAVARDAEGRLLVVHREAGSGRVVVVRQHAPGAGWEEPFVLPATAGTDADPAGFGAVAADGGGVAGPVVAARTCHGAVQTAAPSSAVSAAALPALPGPVVVGPAVATDAGGRTVVAGLRTDGTLVVAAGSPGAGSGSAARG</sequence>
<accession>A0ABV3DK76</accession>
<evidence type="ECO:0000256" key="1">
    <source>
        <dbReference type="ARBA" id="ARBA00022833"/>
    </source>
</evidence>
<name>A0ABV3DK76_9ACTN</name>
<feature type="region of interest" description="Disordered" evidence="2">
    <location>
        <begin position="228"/>
        <end position="255"/>
    </location>
</feature>
<organism evidence="4 5">
    <name type="scientific">Streptodolium elevatio</name>
    <dbReference type="NCBI Taxonomy" id="3157996"/>
    <lineage>
        <taxon>Bacteria</taxon>
        <taxon>Bacillati</taxon>
        <taxon>Actinomycetota</taxon>
        <taxon>Actinomycetes</taxon>
        <taxon>Kitasatosporales</taxon>
        <taxon>Streptomycetaceae</taxon>
        <taxon>Streptodolium</taxon>
    </lineage>
</organism>
<dbReference type="InterPro" id="IPR058502">
    <property type="entry name" value="PLL-like_beta-prop"/>
</dbReference>
<dbReference type="Pfam" id="PF26607">
    <property type="entry name" value="DUF8189"/>
    <property type="match status" value="1"/>
</dbReference>
<dbReference type="RefSeq" id="WP_358355410.1">
    <property type="nucleotide sequence ID" value="NZ_JBEZFP010000045.1"/>
</dbReference>
<feature type="compositionally biased region" description="Low complexity" evidence="2">
    <location>
        <begin position="450"/>
        <end position="469"/>
    </location>
</feature>
<dbReference type="PANTHER" id="PTHR12993:SF26">
    <property type="entry name" value="1D-MYO-INOSITOL 2-ACETAMIDO-2-DEOXY-ALPHA-D-GLUCOPYRANOSIDE DEACETYLASE"/>
    <property type="match status" value="1"/>
</dbReference>
<evidence type="ECO:0000259" key="3">
    <source>
        <dbReference type="Pfam" id="PF26607"/>
    </source>
</evidence>
<dbReference type="PANTHER" id="PTHR12993">
    <property type="entry name" value="N-ACETYLGLUCOSAMINYL-PHOSPHATIDYLINOSITOL DE-N-ACETYLASE-RELATED"/>
    <property type="match status" value="1"/>
</dbReference>
<feature type="compositionally biased region" description="Basic and acidic residues" evidence="2">
    <location>
        <begin position="230"/>
        <end position="255"/>
    </location>
</feature>
<dbReference type="EMBL" id="JBEZFP010000045">
    <property type="protein sequence ID" value="MEU8135564.1"/>
    <property type="molecule type" value="Genomic_DNA"/>
</dbReference>
<dbReference type="InterPro" id="IPR024078">
    <property type="entry name" value="LmbE-like_dom_sf"/>
</dbReference>
<evidence type="ECO:0000256" key="2">
    <source>
        <dbReference type="SAM" id="MobiDB-lite"/>
    </source>
</evidence>
<dbReference type="Gene3D" id="3.40.50.10320">
    <property type="entry name" value="LmbE-like"/>
    <property type="match status" value="1"/>
</dbReference>
<keyword evidence="5" id="KW-1185">Reference proteome</keyword>
<dbReference type="Proteomes" id="UP001551482">
    <property type="component" value="Unassembled WGS sequence"/>
</dbReference>
<proteinExistence type="predicted"/>
<keyword evidence="1" id="KW-0862">Zinc</keyword>
<dbReference type="Gene3D" id="2.120.10.70">
    <property type="entry name" value="Fucose-specific lectin"/>
    <property type="match status" value="1"/>
</dbReference>
<protein>
    <submittedName>
        <fullName evidence="4">PIG-L family deacetylase</fullName>
    </submittedName>
</protein>
<dbReference type="InterPro" id="IPR003737">
    <property type="entry name" value="GlcNAc_PI_deacetylase-related"/>
</dbReference>
<dbReference type="SUPFAM" id="SSF102588">
    <property type="entry name" value="LmbE-like"/>
    <property type="match status" value="1"/>
</dbReference>
<comment type="caution">
    <text evidence="4">The sequence shown here is derived from an EMBL/GenBank/DDBJ whole genome shotgun (WGS) entry which is preliminary data.</text>
</comment>
<evidence type="ECO:0000313" key="5">
    <source>
        <dbReference type="Proteomes" id="UP001551482"/>
    </source>
</evidence>
<evidence type="ECO:0000313" key="4">
    <source>
        <dbReference type="EMBL" id="MEU8135564.1"/>
    </source>
</evidence>
<feature type="region of interest" description="Disordered" evidence="2">
    <location>
        <begin position="450"/>
        <end position="471"/>
    </location>
</feature>
<gene>
    <name evidence="4" type="ORF">AB0C36_18830</name>
</gene>